<keyword evidence="4 7" id="KW-0812">Transmembrane</keyword>
<evidence type="ECO:0000256" key="1">
    <source>
        <dbReference type="ARBA" id="ARBA00007150"/>
    </source>
</evidence>
<name>A0A2M7XDY7_9BACT</name>
<dbReference type="EC" id="2.5.1.145" evidence="7"/>
<dbReference type="Proteomes" id="UP000229385">
    <property type="component" value="Unassembled WGS sequence"/>
</dbReference>
<gene>
    <name evidence="7 8" type="primary">lgt</name>
    <name evidence="8" type="ORF">CO174_00890</name>
</gene>
<comment type="pathway">
    <text evidence="7">Protein modification; lipoprotein biosynthesis (diacylglyceryl transfer).</text>
</comment>
<dbReference type="EMBL" id="PFWU01000011">
    <property type="protein sequence ID" value="PJA46087.1"/>
    <property type="molecule type" value="Genomic_DNA"/>
</dbReference>
<feature type="transmembrane region" description="Helical" evidence="7">
    <location>
        <begin position="190"/>
        <end position="207"/>
    </location>
</feature>
<evidence type="ECO:0000256" key="4">
    <source>
        <dbReference type="ARBA" id="ARBA00022692"/>
    </source>
</evidence>
<reference evidence="9" key="1">
    <citation type="submission" date="2017-09" db="EMBL/GenBank/DDBJ databases">
        <title>Depth-based differentiation of microbial function through sediment-hosted aquifers and enrichment of novel symbionts in the deep terrestrial subsurface.</title>
        <authorList>
            <person name="Probst A.J."/>
            <person name="Ladd B."/>
            <person name="Jarett J.K."/>
            <person name="Geller-Mcgrath D.E."/>
            <person name="Sieber C.M.K."/>
            <person name="Emerson J.B."/>
            <person name="Anantharaman K."/>
            <person name="Thomas B.C."/>
            <person name="Malmstrom R."/>
            <person name="Stieglmeier M."/>
            <person name="Klingl A."/>
            <person name="Woyke T."/>
            <person name="Ryan C.M."/>
            <person name="Banfield J.F."/>
        </authorList>
    </citation>
    <scope>NUCLEOTIDE SEQUENCE [LARGE SCALE GENOMIC DNA]</scope>
</reference>
<evidence type="ECO:0000256" key="6">
    <source>
        <dbReference type="ARBA" id="ARBA00023136"/>
    </source>
</evidence>
<keyword evidence="3 7" id="KW-0808">Transferase</keyword>
<dbReference type="GO" id="GO:0008961">
    <property type="term" value="F:phosphatidylglycerol-prolipoprotein diacylglyceryl transferase activity"/>
    <property type="evidence" value="ECO:0007669"/>
    <property type="project" value="UniProtKB-UniRule"/>
</dbReference>
<keyword evidence="6 7" id="KW-0472">Membrane</keyword>
<dbReference type="NCBIfam" id="TIGR00544">
    <property type="entry name" value="lgt"/>
    <property type="match status" value="1"/>
</dbReference>
<accession>A0A2M7XDY7</accession>
<feature type="transmembrane region" description="Helical" evidence="7">
    <location>
        <begin position="227"/>
        <end position="243"/>
    </location>
</feature>
<evidence type="ECO:0000256" key="7">
    <source>
        <dbReference type="HAMAP-Rule" id="MF_01147"/>
    </source>
</evidence>
<dbReference type="PANTHER" id="PTHR30589:SF0">
    <property type="entry name" value="PHOSPHATIDYLGLYCEROL--PROLIPOPROTEIN DIACYLGLYCERYL TRANSFERASE"/>
    <property type="match status" value="1"/>
</dbReference>
<comment type="catalytic activity">
    <reaction evidence="7">
        <text>L-cysteinyl-[prolipoprotein] + a 1,2-diacyl-sn-glycero-3-phospho-(1'-sn-glycerol) = an S-1,2-diacyl-sn-glyceryl-L-cysteinyl-[prolipoprotein] + sn-glycerol 1-phosphate + H(+)</text>
        <dbReference type="Rhea" id="RHEA:56712"/>
        <dbReference type="Rhea" id="RHEA-COMP:14679"/>
        <dbReference type="Rhea" id="RHEA-COMP:14680"/>
        <dbReference type="ChEBI" id="CHEBI:15378"/>
        <dbReference type="ChEBI" id="CHEBI:29950"/>
        <dbReference type="ChEBI" id="CHEBI:57685"/>
        <dbReference type="ChEBI" id="CHEBI:64716"/>
        <dbReference type="ChEBI" id="CHEBI:140658"/>
        <dbReference type="EC" id="2.5.1.145"/>
    </reaction>
</comment>
<proteinExistence type="inferred from homology"/>
<evidence type="ECO:0000256" key="3">
    <source>
        <dbReference type="ARBA" id="ARBA00022679"/>
    </source>
</evidence>
<dbReference type="Pfam" id="PF01790">
    <property type="entry name" value="LGT"/>
    <property type="match status" value="1"/>
</dbReference>
<comment type="subcellular location">
    <subcellularLocation>
        <location evidence="7">Cell membrane</location>
        <topology evidence="7">Multi-pass membrane protein</topology>
    </subcellularLocation>
</comment>
<keyword evidence="5 7" id="KW-1133">Transmembrane helix</keyword>
<evidence type="ECO:0000256" key="5">
    <source>
        <dbReference type="ARBA" id="ARBA00022989"/>
    </source>
</evidence>
<evidence type="ECO:0000256" key="2">
    <source>
        <dbReference type="ARBA" id="ARBA00022475"/>
    </source>
</evidence>
<feature type="transmembrane region" description="Helical" evidence="7">
    <location>
        <begin position="165"/>
        <end position="183"/>
    </location>
</feature>
<keyword evidence="8" id="KW-0449">Lipoprotein</keyword>
<comment type="caution">
    <text evidence="8">The sequence shown here is derived from an EMBL/GenBank/DDBJ whole genome shotgun (WGS) entry which is preliminary data.</text>
</comment>
<feature type="transmembrane region" description="Helical" evidence="7">
    <location>
        <begin position="87"/>
        <end position="108"/>
    </location>
</feature>
<dbReference type="GO" id="GO:0042158">
    <property type="term" value="P:lipoprotein biosynthetic process"/>
    <property type="evidence" value="ECO:0007669"/>
    <property type="project" value="UniProtKB-UniRule"/>
</dbReference>
<organism evidence="8 9">
    <name type="scientific">Candidatus Uhrbacteria bacterium CG_4_9_14_3_um_filter_50_9</name>
    <dbReference type="NCBI Taxonomy" id="1975035"/>
    <lineage>
        <taxon>Bacteria</taxon>
        <taxon>Candidatus Uhriibacteriota</taxon>
    </lineage>
</organism>
<protein>
    <recommendedName>
        <fullName evidence="7">Phosphatidylglycerol--prolipoprotein diacylglyceryl transferase</fullName>
        <ecNumber evidence="7">2.5.1.145</ecNumber>
    </recommendedName>
</protein>
<feature type="transmembrane region" description="Helical" evidence="7">
    <location>
        <begin position="15"/>
        <end position="36"/>
    </location>
</feature>
<comment type="similarity">
    <text evidence="1 7">Belongs to the Lgt family.</text>
</comment>
<keyword evidence="2 7" id="KW-1003">Cell membrane</keyword>
<feature type="transmembrane region" description="Helical" evidence="7">
    <location>
        <begin position="115"/>
        <end position="141"/>
    </location>
</feature>
<evidence type="ECO:0000313" key="8">
    <source>
        <dbReference type="EMBL" id="PJA46087.1"/>
    </source>
</evidence>
<sequence length="256" mass="29006">MIPYFKFTTIPLGPLTIQVWGLFVAMGILAGAFAAARMAEKRGQDPKVIWDLVTWVIVGAFLMARVFHVMYEPGLYLADPLEFFRIWHGGLSVMGGFLGAAIMGIWYLRRKKVDVYAYVDTAMFGLPLGLFIGRIGCFLIHDHPGTLTDFALGVKYPDGVRHDHGLYLSINGLILFLLFLWLARKQVKTGTYLIVFLGWYGVMRFFLDFLRATDGAIVDTRYLGLTPAQYASLVMVALGLWIWKKKRIIVEKKLTR</sequence>
<dbReference type="PANTHER" id="PTHR30589">
    <property type="entry name" value="PROLIPOPROTEIN DIACYLGLYCERYL TRANSFERASE"/>
    <property type="match status" value="1"/>
</dbReference>
<dbReference type="GO" id="GO:0005886">
    <property type="term" value="C:plasma membrane"/>
    <property type="evidence" value="ECO:0007669"/>
    <property type="project" value="UniProtKB-SubCell"/>
</dbReference>
<dbReference type="HAMAP" id="MF_01147">
    <property type="entry name" value="Lgt"/>
    <property type="match status" value="1"/>
</dbReference>
<feature type="transmembrane region" description="Helical" evidence="7">
    <location>
        <begin position="48"/>
        <end position="67"/>
    </location>
</feature>
<dbReference type="UniPathway" id="UPA00664"/>
<feature type="binding site" evidence="7">
    <location>
        <position position="134"/>
    </location>
    <ligand>
        <name>a 1,2-diacyl-sn-glycero-3-phospho-(1'-sn-glycerol)</name>
        <dbReference type="ChEBI" id="CHEBI:64716"/>
    </ligand>
</feature>
<evidence type="ECO:0000313" key="9">
    <source>
        <dbReference type="Proteomes" id="UP000229385"/>
    </source>
</evidence>
<dbReference type="InterPro" id="IPR001640">
    <property type="entry name" value="Lgt"/>
</dbReference>
<dbReference type="AlphaFoldDB" id="A0A2M7XDY7"/>
<comment type="function">
    <text evidence="7">Catalyzes the transfer of the diacylglyceryl group from phosphatidylglycerol to the sulfhydryl group of the N-terminal cysteine of a prolipoprotein, the first step in the formation of mature lipoproteins.</text>
</comment>